<comment type="caution">
    <text evidence="2">The sequence shown here is derived from an EMBL/GenBank/DDBJ whole genome shotgun (WGS) entry which is preliminary data.</text>
</comment>
<feature type="transmembrane region" description="Helical" evidence="1">
    <location>
        <begin position="21"/>
        <end position="40"/>
    </location>
</feature>
<dbReference type="EMBL" id="JAEAGR010000010">
    <property type="protein sequence ID" value="MBH1941368.1"/>
    <property type="molecule type" value="Genomic_DNA"/>
</dbReference>
<keyword evidence="1" id="KW-0472">Membrane</keyword>
<keyword evidence="2" id="KW-0132">Cell division</keyword>
<keyword evidence="1" id="KW-0812">Transmembrane</keyword>
<dbReference type="GO" id="GO:0051301">
    <property type="term" value="P:cell division"/>
    <property type="evidence" value="ECO:0007669"/>
    <property type="project" value="UniProtKB-KW"/>
</dbReference>
<dbReference type="RefSeq" id="WP_197661575.1">
    <property type="nucleotide sequence ID" value="NZ_JAEAGR010000010.1"/>
</dbReference>
<dbReference type="AlphaFoldDB" id="A0A8J7H333"/>
<sequence length="252" mass="29136">MNRKMQRNSNSVRKRLLLKSIKAFIFIGLPIILFGFTFQLKNLTIQGSSRNTPEQVKEQIIKTKLDSNALLLYLKYTFFTDVQIPFVEKVDMELLSNNTIKVRVYEKMVTGCVEFMGEYLYFDKDGYVVESSSKRLEDIPQIIGLKFNKIILHEKLEVQKEDLFDVILNLTQLIEKYQLEVDTISFNNRYEITLQCGDIKALIGKRSTYDEIIAELSGILKEAQGMKLDKLDLRNFKDGKGTIIAIPENPTD</sequence>
<gene>
    <name evidence="2" type="ORF">I5677_10735</name>
</gene>
<keyword evidence="3" id="KW-1185">Reference proteome</keyword>
<accession>A0A8J7H333</accession>
<dbReference type="Proteomes" id="UP000623269">
    <property type="component" value="Unassembled WGS sequence"/>
</dbReference>
<evidence type="ECO:0000256" key="1">
    <source>
        <dbReference type="SAM" id="Phobius"/>
    </source>
</evidence>
<evidence type="ECO:0000313" key="2">
    <source>
        <dbReference type="EMBL" id="MBH1941368.1"/>
    </source>
</evidence>
<proteinExistence type="predicted"/>
<name>A0A8J7H333_9FIRM</name>
<keyword evidence="2" id="KW-0131">Cell cycle</keyword>
<evidence type="ECO:0000313" key="3">
    <source>
        <dbReference type="Proteomes" id="UP000623269"/>
    </source>
</evidence>
<organism evidence="2 3">
    <name type="scientific">Mobilitalea sibirica</name>
    <dbReference type="NCBI Taxonomy" id="1462919"/>
    <lineage>
        <taxon>Bacteria</taxon>
        <taxon>Bacillati</taxon>
        <taxon>Bacillota</taxon>
        <taxon>Clostridia</taxon>
        <taxon>Lachnospirales</taxon>
        <taxon>Lachnospiraceae</taxon>
        <taxon>Mobilitalea</taxon>
    </lineage>
</organism>
<reference evidence="2" key="1">
    <citation type="submission" date="2020-12" db="EMBL/GenBank/DDBJ databases">
        <title>M. sibirica DSM 26468T genome.</title>
        <authorList>
            <person name="Thieme N."/>
            <person name="Rettenmaier R."/>
            <person name="Zverlov V."/>
            <person name="Liebl W."/>
        </authorList>
    </citation>
    <scope>NUCLEOTIDE SEQUENCE</scope>
    <source>
        <strain evidence="2">DSM 26468</strain>
    </source>
</reference>
<keyword evidence="1" id="KW-1133">Transmembrane helix</keyword>
<protein>
    <submittedName>
        <fullName evidence="2">Cell division protein FtsQ</fullName>
    </submittedName>
</protein>